<feature type="signal peptide" evidence="2">
    <location>
        <begin position="1"/>
        <end position="22"/>
    </location>
</feature>
<dbReference type="InterPro" id="IPR039559">
    <property type="entry name" value="AIM6_PI-PLC-like_dom"/>
</dbReference>
<comment type="caution">
    <text evidence="3">The sequence shown here is derived from an EMBL/GenBank/DDBJ whole genome shotgun (WGS) entry which is preliminary data.</text>
</comment>
<evidence type="ECO:0000256" key="2">
    <source>
        <dbReference type="SAM" id="SignalP"/>
    </source>
</evidence>
<dbReference type="Gene3D" id="3.20.20.190">
    <property type="entry name" value="Phosphatidylinositol (PI) phosphodiesterase"/>
    <property type="match status" value="1"/>
</dbReference>
<gene>
    <name evidence="3" type="ORF">GCM10023188_21660</name>
</gene>
<keyword evidence="4" id="KW-1185">Reference proteome</keyword>
<evidence type="ECO:0000313" key="4">
    <source>
        <dbReference type="Proteomes" id="UP001500552"/>
    </source>
</evidence>
<evidence type="ECO:0000313" key="3">
    <source>
        <dbReference type="EMBL" id="GAA4432840.1"/>
    </source>
</evidence>
<dbReference type="Pfam" id="PF13653">
    <property type="entry name" value="GDPD_2"/>
    <property type="match status" value="1"/>
</dbReference>
<dbReference type="InterPro" id="IPR017946">
    <property type="entry name" value="PLC-like_Pdiesterase_TIM-brl"/>
</dbReference>
<dbReference type="CDD" id="cd08577">
    <property type="entry name" value="PI-PLCc_GDPD_SF_unchar3"/>
    <property type="match status" value="1"/>
</dbReference>
<reference evidence="4" key="1">
    <citation type="journal article" date="2019" name="Int. J. Syst. Evol. Microbiol.">
        <title>The Global Catalogue of Microorganisms (GCM) 10K type strain sequencing project: providing services to taxonomists for standard genome sequencing and annotation.</title>
        <authorList>
            <consortium name="The Broad Institute Genomics Platform"/>
            <consortium name="The Broad Institute Genome Sequencing Center for Infectious Disease"/>
            <person name="Wu L."/>
            <person name="Ma J."/>
        </authorList>
    </citation>
    <scope>NUCLEOTIDE SEQUENCE [LARGE SCALE GENOMIC DNA]</scope>
    <source>
        <strain evidence="4">JCM 17926</strain>
    </source>
</reference>
<name>A0ABP8LQJ5_9BACT</name>
<dbReference type="RefSeq" id="WP_345158971.1">
    <property type="nucleotide sequence ID" value="NZ_BAABHC010000014.1"/>
</dbReference>
<dbReference type="Proteomes" id="UP001500552">
    <property type="component" value="Unassembled WGS sequence"/>
</dbReference>
<sequence length="268" mass="30411">MRIQKTILPLLLLISLSQGLSAQRRYTPANVHAHNDYQQPVPFFTAHSKQVGSIEADVFLQNGDLYVAHELKEIQPDRTLEALYLKPLRKQIQKHNGTPYGQPEAKLQLLIDLKTDGKATLPVLVKMLEKYPEISANPAIQVVISGNKPAPATWSQFPGFIRFDGTPGEPYTPEELQRIPVFSDNFRKYTKWNGKGPMDSNERAIIEQLVDSVHQLHKKFRFWATPDTETSWQTLMRLKADYLGTDDVAGLTGYLQGSPANKPRHKER</sequence>
<feature type="chain" id="PRO_5046178898" description="Altered inheritance of mitochondria protein 6" evidence="2">
    <location>
        <begin position="23"/>
        <end position="268"/>
    </location>
</feature>
<dbReference type="PANTHER" id="PTHR31571">
    <property type="entry name" value="ALTERED INHERITANCE OF MITOCHONDRIA PROTEIN 6"/>
    <property type="match status" value="1"/>
</dbReference>
<organism evidence="3 4">
    <name type="scientific">Pontibacter saemangeumensis</name>
    <dbReference type="NCBI Taxonomy" id="1084525"/>
    <lineage>
        <taxon>Bacteria</taxon>
        <taxon>Pseudomonadati</taxon>
        <taxon>Bacteroidota</taxon>
        <taxon>Cytophagia</taxon>
        <taxon>Cytophagales</taxon>
        <taxon>Hymenobacteraceae</taxon>
        <taxon>Pontibacter</taxon>
    </lineage>
</organism>
<proteinExistence type="predicted"/>
<accession>A0ABP8LQJ5</accession>
<dbReference type="PANTHER" id="PTHR31571:SF1">
    <property type="entry name" value="ALTERED INHERITANCE OF MITOCHONDRIA PROTEIN 6"/>
    <property type="match status" value="1"/>
</dbReference>
<keyword evidence="2" id="KW-0732">Signal</keyword>
<evidence type="ECO:0000256" key="1">
    <source>
        <dbReference type="ARBA" id="ARBA00014286"/>
    </source>
</evidence>
<dbReference type="SUPFAM" id="SSF51695">
    <property type="entry name" value="PLC-like phosphodiesterases"/>
    <property type="match status" value="1"/>
</dbReference>
<protein>
    <recommendedName>
        <fullName evidence="1">Altered inheritance of mitochondria protein 6</fullName>
    </recommendedName>
</protein>
<dbReference type="InterPro" id="IPR051236">
    <property type="entry name" value="HAT_RTT109-like"/>
</dbReference>
<dbReference type="EMBL" id="BAABHC010000014">
    <property type="protein sequence ID" value="GAA4432840.1"/>
    <property type="molecule type" value="Genomic_DNA"/>
</dbReference>